<keyword evidence="11 14" id="KW-0482">Metalloprotease</keyword>
<feature type="domain" description="Peptidase M50" evidence="17">
    <location>
        <begin position="45"/>
        <end position="205"/>
    </location>
</feature>
<proteinExistence type="inferred from homology"/>
<dbReference type="PIRSF" id="PIRSF006404">
    <property type="entry name" value="UCP006404_Pept_M50_CBS"/>
    <property type="match status" value="1"/>
</dbReference>
<accession>A0A7J4JF83</accession>
<reference evidence="18" key="1">
    <citation type="journal article" date="2020" name="bioRxiv">
        <title>A rank-normalized archaeal taxonomy based on genome phylogeny resolves widespread incomplete and uneven classifications.</title>
        <authorList>
            <person name="Rinke C."/>
            <person name="Chuvochina M."/>
            <person name="Mussig A.J."/>
            <person name="Chaumeil P.-A."/>
            <person name="Waite D.W."/>
            <person name="Whitman W.B."/>
            <person name="Parks D.H."/>
            <person name="Hugenholtz P."/>
        </authorList>
    </citation>
    <scope>NUCLEOTIDE SEQUENCE</scope>
    <source>
        <strain evidence="18">UBA10219</strain>
    </source>
</reference>
<evidence type="ECO:0000256" key="13">
    <source>
        <dbReference type="ARBA" id="ARBA00023136"/>
    </source>
</evidence>
<keyword evidence="8 14" id="KW-0378">Hydrolase</keyword>
<dbReference type="EMBL" id="DUGH01000083">
    <property type="protein sequence ID" value="HIH16423.1"/>
    <property type="molecule type" value="Genomic_DNA"/>
</dbReference>
<feature type="transmembrane region" description="Helical" evidence="14">
    <location>
        <begin position="46"/>
        <end position="65"/>
    </location>
</feature>
<dbReference type="Proteomes" id="UP000564964">
    <property type="component" value="Unassembled WGS sequence"/>
</dbReference>
<reference evidence="19" key="2">
    <citation type="submission" date="2021-03" db="EMBL/GenBank/DDBJ databases">
        <authorList>
            <person name="Jaffe A."/>
        </authorList>
    </citation>
    <scope>NUCLEOTIDE SEQUENCE</scope>
    <source>
        <strain evidence="19">RIFCSPLOWO2_01_FULL_58_19</strain>
    </source>
</reference>
<evidence type="ECO:0000256" key="7">
    <source>
        <dbReference type="ARBA" id="ARBA00022737"/>
    </source>
</evidence>
<keyword evidence="4 14" id="KW-0645">Protease</keyword>
<feature type="transmembrane region" description="Helical" evidence="14">
    <location>
        <begin position="96"/>
        <end position="123"/>
    </location>
</feature>
<evidence type="ECO:0000256" key="14">
    <source>
        <dbReference type="PIRNR" id="PIRNR006404"/>
    </source>
</evidence>
<feature type="transmembrane region" description="Helical" evidence="14">
    <location>
        <begin position="143"/>
        <end position="164"/>
    </location>
</feature>
<dbReference type="GO" id="GO:0046872">
    <property type="term" value="F:metal ion binding"/>
    <property type="evidence" value="ECO:0007669"/>
    <property type="project" value="UniProtKB-UniRule"/>
</dbReference>
<name>A0A7J4JF83_9ARCH</name>
<dbReference type="Proteomes" id="UP000678237">
    <property type="component" value="Unassembled WGS sequence"/>
</dbReference>
<evidence type="ECO:0000256" key="12">
    <source>
        <dbReference type="ARBA" id="ARBA00023122"/>
    </source>
</evidence>
<dbReference type="PANTHER" id="PTHR39188">
    <property type="entry name" value="MEMBRANE-ASSOCIATED ZINC METALLOPROTEASE M50B"/>
    <property type="match status" value="1"/>
</dbReference>
<evidence type="ECO:0000256" key="9">
    <source>
        <dbReference type="ARBA" id="ARBA00022833"/>
    </source>
</evidence>
<sequence>MAGLKLGSVFGIGVELHPTFVWLFAALAVFLLVFDAASFVPSMVMLVFLFVSVFVHELFHSLVALSKHVRVEKIVLLPIGGISMAEEMPEKPLDEFLVAIAGPLFNFLVVFLILFLVAVVPGLPWPHALFSGQADYALVEEAMLAYPLFALLWVNLMLGAFNLFVPALPMDGGRVLRALLSMVMGHAKATALASKISLGFAFLMALLGLLGGSLMLVVIAVFLYFGATYERDLTAMKETIRGADYGKIVSKKFSAVDEGMRFEDALKAMAEKNTGLLLVKGGTGIGYLSTDDLLAVEKSKRLGALTVGQLAKRLPVFEAGTPAEKLMGFFASKGVPVVGISRGKKLSGLLFQADLDALYQLTKLKKKFDLQY</sequence>
<feature type="transmembrane region" description="Helical" evidence="14">
    <location>
        <begin position="176"/>
        <end position="194"/>
    </location>
</feature>
<keyword evidence="7" id="KW-0677">Repeat</keyword>
<dbReference type="InterPro" id="IPR008915">
    <property type="entry name" value="Peptidase_M50"/>
</dbReference>
<evidence type="ECO:0000256" key="8">
    <source>
        <dbReference type="ARBA" id="ARBA00022801"/>
    </source>
</evidence>
<evidence type="ECO:0000313" key="20">
    <source>
        <dbReference type="Proteomes" id="UP000564964"/>
    </source>
</evidence>
<comment type="caution">
    <text evidence="18">The sequence shown here is derived from an EMBL/GenBank/DDBJ whole genome shotgun (WGS) entry which is preliminary data.</text>
</comment>
<keyword evidence="12" id="KW-0129">CBS domain</keyword>
<comment type="cofactor">
    <cofactor evidence="14 16">
        <name>Zn(2+)</name>
        <dbReference type="ChEBI" id="CHEBI:29105"/>
    </cofactor>
    <text evidence="14 16">Binds 1 zinc ion per subunit.</text>
</comment>
<organism evidence="18 20">
    <name type="scientific">Candidatus Iainarchaeum sp</name>
    <dbReference type="NCBI Taxonomy" id="3101447"/>
    <lineage>
        <taxon>Archaea</taxon>
        <taxon>Candidatus Iainarchaeota</taxon>
        <taxon>Candidatus Iainarchaeia</taxon>
        <taxon>Candidatus Iainarchaeales</taxon>
        <taxon>Candidatus Iainarchaeaceae</taxon>
        <taxon>Candidatus Iainarchaeum</taxon>
    </lineage>
</organism>
<dbReference type="Gene3D" id="3.10.580.10">
    <property type="entry name" value="CBS-domain"/>
    <property type="match status" value="1"/>
</dbReference>
<keyword evidence="9 14" id="KW-0862">Zinc</keyword>
<reference evidence="19" key="3">
    <citation type="submission" date="2021-05" db="EMBL/GenBank/DDBJ databases">
        <title>Protein family content uncovers lineage relationships and bacterial pathway maintenance mechanisms in DPANN archaea.</title>
        <authorList>
            <person name="Castelle C.J."/>
            <person name="Meheust R."/>
            <person name="Jaffe A.L."/>
            <person name="Seitz K."/>
            <person name="Gong X."/>
            <person name="Baker B.J."/>
            <person name="Banfield J.F."/>
        </authorList>
    </citation>
    <scope>NUCLEOTIDE SEQUENCE</scope>
    <source>
        <strain evidence="19">RIFCSPLOWO2_01_FULL_58_19</strain>
    </source>
</reference>
<feature type="active site" evidence="15">
    <location>
        <position position="57"/>
    </location>
</feature>
<protein>
    <recommendedName>
        <fullName evidence="14">Zinc metalloprotease</fullName>
    </recommendedName>
</protein>
<dbReference type="GO" id="GO:0006508">
    <property type="term" value="P:proteolysis"/>
    <property type="evidence" value="ECO:0007669"/>
    <property type="project" value="UniProtKB-KW"/>
</dbReference>
<evidence type="ECO:0000256" key="2">
    <source>
        <dbReference type="ARBA" id="ARBA00007931"/>
    </source>
</evidence>
<dbReference type="GO" id="GO:0008237">
    <property type="term" value="F:metallopeptidase activity"/>
    <property type="evidence" value="ECO:0007669"/>
    <property type="project" value="UniProtKB-UniRule"/>
</dbReference>
<dbReference type="AlphaFoldDB" id="A0A7J4JF83"/>
<evidence type="ECO:0000256" key="15">
    <source>
        <dbReference type="PIRSR" id="PIRSR006404-1"/>
    </source>
</evidence>
<feature type="transmembrane region" description="Helical" evidence="14">
    <location>
        <begin position="200"/>
        <end position="227"/>
    </location>
</feature>
<dbReference type="PANTHER" id="PTHR39188:SF3">
    <property type="entry name" value="STAGE IV SPORULATION PROTEIN FB"/>
    <property type="match status" value="1"/>
</dbReference>
<keyword evidence="3 14" id="KW-1003">Cell membrane</keyword>
<feature type="binding site" evidence="16">
    <location>
        <position position="171"/>
    </location>
    <ligand>
        <name>Zn(2+)</name>
        <dbReference type="ChEBI" id="CHEBI:29105"/>
        <note>catalytic</note>
    </ligand>
</feature>
<comment type="subcellular location">
    <subcellularLocation>
        <location evidence="1 14">Cell membrane</location>
        <topology evidence="1 14">Multi-pass membrane protein</topology>
    </subcellularLocation>
</comment>
<evidence type="ECO:0000256" key="5">
    <source>
        <dbReference type="ARBA" id="ARBA00022692"/>
    </source>
</evidence>
<evidence type="ECO:0000256" key="16">
    <source>
        <dbReference type="PIRSR" id="PIRSR006404-2"/>
    </source>
</evidence>
<evidence type="ECO:0000256" key="1">
    <source>
        <dbReference type="ARBA" id="ARBA00004651"/>
    </source>
</evidence>
<evidence type="ECO:0000256" key="10">
    <source>
        <dbReference type="ARBA" id="ARBA00022989"/>
    </source>
</evidence>
<evidence type="ECO:0000256" key="3">
    <source>
        <dbReference type="ARBA" id="ARBA00022475"/>
    </source>
</evidence>
<evidence type="ECO:0000313" key="18">
    <source>
        <dbReference type="EMBL" id="HIH16423.1"/>
    </source>
</evidence>
<keyword evidence="5 14" id="KW-0812">Transmembrane</keyword>
<dbReference type="EMBL" id="JAGVWE010000005">
    <property type="protein sequence ID" value="MBS3063503.1"/>
    <property type="molecule type" value="Genomic_DNA"/>
</dbReference>
<keyword evidence="10 14" id="KW-1133">Transmembrane helix</keyword>
<feature type="transmembrane region" description="Helical" evidence="14">
    <location>
        <begin position="20"/>
        <end position="40"/>
    </location>
</feature>
<dbReference type="SUPFAM" id="SSF54631">
    <property type="entry name" value="CBS-domain pair"/>
    <property type="match status" value="1"/>
</dbReference>
<evidence type="ECO:0000256" key="11">
    <source>
        <dbReference type="ARBA" id="ARBA00023049"/>
    </source>
</evidence>
<dbReference type="InterPro" id="IPR046342">
    <property type="entry name" value="CBS_dom_sf"/>
</dbReference>
<dbReference type="InterPro" id="IPR016483">
    <property type="entry name" value="UCP006404_Pept_M50_CBS"/>
</dbReference>
<feature type="binding site" evidence="16">
    <location>
        <position position="60"/>
    </location>
    <ligand>
        <name>Zn(2+)</name>
        <dbReference type="ChEBI" id="CHEBI:29105"/>
        <note>catalytic</note>
    </ligand>
</feature>
<keyword evidence="6 14" id="KW-0479">Metal-binding</keyword>
<feature type="binding site" evidence="16">
    <location>
        <position position="56"/>
    </location>
    <ligand>
        <name>Zn(2+)</name>
        <dbReference type="ChEBI" id="CHEBI:29105"/>
        <note>catalytic</note>
    </ligand>
</feature>
<evidence type="ECO:0000313" key="19">
    <source>
        <dbReference type="EMBL" id="MBS3063503.1"/>
    </source>
</evidence>
<evidence type="ECO:0000256" key="4">
    <source>
        <dbReference type="ARBA" id="ARBA00022670"/>
    </source>
</evidence>
<dbReference type="GO" id="GO:0005886">
    <property type="term" value="C:plasma membrane"/>
    <property type="evidence" value="ECO:0007669"/>
    <property type="project" value="UniProtKB-SubCell"/>
</dbReference>
<keyword evidence="13 14" id="KW-0472">Membrane</keyword>
<evidence type="ECO:0000256" key="6">
    <source>
        <dbReference type="ARBA" id="ARBA00022723"/>
    </source>
</evidence>
<comment type="similarity">
    <text evidence="2 14">Belongs to the peptidase M50B family.</text>
</comment>
<evidence type="ECO:0000259" key="17">
    <source>
        <dbReference type="Pfam" id="PF02163"/>
    </source>
</evidence>
<dbReference type="Pfam" id="PF02163">
    <property type="entry name" value="Peptidase_M50"/>
    <property type="match status" value="1"/>
</dbReference>
<gene>
    <name evidence="18" type="ORF">HA252_03390</name>
    <name evidence="19" type="ORF">J4203_06600</name>
</gene>